<dbReference type="GO" id="GO:0008270">
    <property type="term" value="F:zinc ion binding"/>
    <property type="evidence" value="ECO:0007669"/>
    <property type="project" value="InterPro"/>
</dbReference>
<evidence type="ECO:0000256" key="10">
    <source>
        <dbReference type="SAM" id="MobiDB-lite"/>
    </source>
</evidence>
<feature type="compositionally biased region" description="Basic and acidic residues" evidence="10">
    <location>
        <begin position="564"/>
        <end position="576"/>
    </location>
</feature>
<dbReference type="PROSITE" id="PS00028">
    <property type="entry name" value="ZINC_FINGER_C2H2_1"/>
    <property type="match status" value="1"/>
</dbReference>
<evidence type="ECO:0000256" key="6">
    <source>
        <dbReference type="ARBA" id="ARBA00022884"/>
    </source>
</evidence>
<dbReference type="InterPro" id="IPR003604">
    <property type="entry name" value="Matrin/U1-like-C_Znf_C2H2"/>
</dbReference>
<feature type="region of interest" description="Disordered" evidence="10">
    <location>
        <begin position="197"/>
        <end position="227"/>
    </location>
</feature>
<reference evidence="12" key="1">
    <citation type="submission" date="2025-08" db="UniProtKB">
        <authorList>
            <consortium name="Ensembl"/>
        </authorList>
    </citation>
    <scope>IDENTIFICATION</scope>
</reference>
<dbReference type="Pfam" id="PF20965">
    <property type="entry name" value="DZF_C"/>
    <property type="match status" value="1"/>
</dbReference>
<dbReference type="Pfam" id="PF07528">
    <property type="entry name" value="DZF_N"/>
    <property type="match status" value="1"/>
</dbReference>
<evidence type="ECO:0000256" key="3">
    <source>
        <dbReference type="ARBA" id="ARBA00022473"/>
    </source>
</evidence>
<evidence type="ECO:0000313" key="12">
    <source>
        <dbReference type="Ensembl" id="ENSCCRP00015028719.1"/>
    </source>
</evidence>
<dbReference type="InterPro" id="IPR049401">
    <property type="entry name" value="DZF_dom_N"/>
</dbReference>
<evidence type="ECO:0000256" key="9">
    <source>
        <dbReference type="ARBA" id="ARBA00041195"/>
    </source>
</evidence>
<keyword evidence="6" id="KW-0694">RNA-binding</keyword>
<dbReference type="SMART" id="SM00572">
    <property type="entry name" value="DZF"/>
    <property type="match status" value="1"/>
</dbReference>
<dbReference type="PROSITE" id="PS51703">
    <property type="entry name" value="DZF"/>
    <property type="match status" value="1"/>
</dbReference>
<dbReference type="InterPro" id="IPR006561">
    <property type="entry name" value="DZF_dom"/>
</dbReference>
<evidence type="ECO:0000256" key="4">
    <source>
        <dbReference type="ARBA" id="ARBA00022490"/>
    </source>
</evidence>
<evidence type="ECO:0000256" key="2">
    <source>
        <dbReference type="ARBA" id="ARBA00004496"/>
    </source>
</evidence>
<feature type="region of interest" description="Disordered" evidence="10">
    <location>
        <begin position="538"/>
        <end position="576"/>
    </location>
</feature>
<dbReference type="InterPro" id="IPR043519">
    <property type="entry name" value="NT_sf"/>
</dbReference>
<feature type="domain" description="DZF" evidence="11">
    <location>
        <begin position="206"/>
        <end position="575"/>
    </location>
</feature>
<dbReference type="GO" id="GO:0003727">
    <property type="term" value="F:single-stranded RNA binding"/>
    <property type="evidence" value="ECO:0007669"/>
    <property type="project" value="TreeGrafter"/>
</dbReference>
<keyword evidence="7" id="KW-0238">DNA-binding</keyword>
<dbReference type="Gene3D" id="3.30.160.60">
    <property type="entry name" value="Classic Zinc Finger"/>
    <property type="match status" value="1"/>
</dbReference>
<dbReference type="GO" id="GO:0003677">
    <property type="term" value="F:DNA binding"/>
    <property type="evidence" value="ECO:0007669"/>
    <property type="project" value="UniProtKB-KW"/>
</dbReference>
<evidence type="ECO:0000256" key="5">
    <source>
        <dbReference type="ARBA" id="ARBA00022737"/>
    </source>
</evidence>
<dbReference type="SMART" id="SM00451">
    <property type="entry name" value="ZnF_U1"/>
    <property type="match status" value="1"/>
</dbReference>
<organism evidence="12 13">
    <name type="scientific">Cyprinus carpio</name>
    <name type="common">Common carp</name>
    <dbReference type="NCBI Taxonomy" id="7962"/>
    <lineage>
        <taxon>Eukaryota</taxon>
        <taxon>Metazoa</taxon>
        <taxon>Chordata</taxon>
        <taxon>Craniata</taxon>
        <taxon>Vertebrata</taxon>
        <taxon>Euteleostomi</taxon>
        <taxon>Actinopterygii</taxon>
        <taxon>Neopterygii</taxon>
        <taxon>Teleostei</taxon>
        <taxon>Ostariophysi</taxon>
        <taxon>Cypriniformes</taxon>
        <taxon>Cyprinidae</taxon>
        <taxon>Cyprininae</taxon>
        <taxon>Cyprinus</taxon>
    </lineage>
</organism>
<dbReference type="PANTHER" id="PTHR45762">
    <property type="entry name" value="ZINC FINGER RNA-BINDING PROTEIN"/>
    <property type="match status" value="1"/>
</dbReference>
<feature type="compositionally biased region" description="Low complexity" evidence="10">
    <location>
        <begin position="10"/>
        <end position="28"/>
    </location>
</feature>
<accession>A0A8C1TW78</accession>
<evidence type="ECO:0000313" key="13">
    <source>
        <dbReference type="Proteomes" id="UP000694700"/>
    </source>
</evidence>
<dbReference type="GO" id="GO:0071011">
    <property type="term" value="C:precatalytic spliceosome"/>
    <property type="evidence" value="ECO:0007669"/>
    <property type="project" value="TreeGrafter"/>
</dbReference>
<keyword evidence="4" id="KW-0963">Cytoplasm</keyword>
<dbReference type="Gene3D" id="3.30.460.10">
    <property type="entry name" value="Beta Polymerase, domain 2"/>
    <property type="match status" value="1"/>
</dbReference>
<dbReference type="AlphaFoldDB" id="A0A8C1TW78"/>
<feature type="compositionally biased region" description="Pro residues" evidence="10">
    <location>
        <begin position="209"/>
        <end position="220"/>
    </location>
</feature>
<dbReference type="Pfam" id="PF12874">
    <property type="entry name" value="zf-met"/>
    <property type="match status" value="1"/>
</dbReference>
<keyword evidence="3" id="KW-0217">Developmental protein</keyword>
<dbReference type="GO" id="GO:0003725">
    <property type="term" value="F:double-stranded RNA binding"/>
    <property type="evidence" value="ECO:0007669"/>
    <property type="project" value="TreeGrafter"/>
</dbReference>
<dbReference type="PANTHER" id="PTHR45762:SF21">
    <property type="entry name" value="ZINC FINGER RNA-BINDING PROTEIN"/>
    <property type="match status" value="1"/>
</dbReference>
<comment type="subcellular location">
    <subcellularLocation>
        <location evidence="2">Cytoplasm</location>
    </subcellularLocation>
    <subcellularLocation>
        <location evidence="1">Nucleus</location>
    </subcellularLocation>
</comment>
<protein>
    <recommendedName>
        <fullName evidence="9">Zinc finger RNA-binding protein</fullName>
    </recommendedName>
</protein>
<name>A0A8C1TW78_CYPCA</name>
<dbReference type="Proteomes" id="UP000694700">
    <property type="component" value="Unplaced"/>
</dbReference>
<dbReference type="InterPro" id="IPR049402">
    <property type="entry name" value="DZF_dom_C"/>
</dbReference>
<evidence type="ECO:0000256" key="1">
    <source>
        <dbReference type="ARBA" id="ARBA00004123"/>
    </source>
</evidence>
<keyword evidence="5" id="KW-0677">Repeat</keyword>
<evidence type="ECO:0000259" key="11">
    <source>
        <dbReference type="PROSITE" id="PS51703"/>
    </source>
</evidence>
<evidence type="ECO:0000256" key="8">
    <source>
        <dbReference type="ARBA" id="ARBA00023242"/>
    </source>
</evidence>
<proteinExistence type="predicted"/>
<dbReference type="Gene3D" id="1.10.1410.40">
    <property type="match status" value="1"/>
</dbReference>
<keyword evidence="8" id="KW-0539">Nucleus</keyword>
<dbReference type="Ensembl" id="ENSCCRT00015029736.1">
    <property type="protein sequence ID" value="ENSCCRP00015028719.1"/>
    <property type="gene ID" value="ENSCCRG00015010599.1"/>
</dbReference>
<dbReference type="GO" id="GO:0005737">
    <property type="term" value="C:cytoplasm"/>
    <property type="evidence" value="ECO:0007669"/>
    <property type="project" value="UniProtKB-SubCell"/>
</dbReference>
<dbReference type="InterPro" id="IPR036236">
    <property type="entry name" value="Znf_C2H2_sf"/>
</dbReference>
<sequence length="576" mass="65310">MHTKLGKPIPSTEPSVVSQSSTSSTAAPNKSASSNIKSKMEAAKAAQSTMSAPPADQKNELPDPLSPQSALAALQSDVQPVGHDYVEEVRNDEGKVIRFHCKLCECSFNDPNAKEMHLKGRRHRLQYKKKVNPDLQVEVKPSIRARKIQEEKMRKQMQKEEYWRRREEEERWRMEMRRYEEDMYWRRMEEDQHHWDERRRMPDGVRPGMPIPQPQGPVPPRRPDSSDDRYVMTKHAAIYPSEDELQAIQKIVSITERALKLVSDIITDQDASAKGKEDDKEKKEPPKDRVLKGVMRVGVLAKGLLLRGDKNVNLVLLCSEKPTKNLLTRIVEHLPKQLTKYEVKGSVQEAAIILTSSAEPKMQVTVTLTSPVIREENTRDGDVTSSMVKDPADVLDRQKCLDALAALRHAKWFQARANGLQSCVIVIRILRDLCQRVPTWSAFPSWAMELLVEKAISSASGPMSPGDALRRVFECISSGILLSGAPGLIDPCEKNPTDTLATMEEQQREDITSSAQFALRLLAFRQINKVLGMDPLPQMNSRFNVRNNRKRRRDNSDGTDGFEAEGKKDKKDYEGF</sequence>
<dbReference type="InterPro" id="IPR013087">
    <property type="entry name" value="Znf_C2H2_type"/>
</dbReference>
<feature type="region of interest" description="Disordered" evidence="10">
    <location>
        <begin position="1"/>
        <end position="76"/>
    </location>
</feature>
<evidence type="ECO:0000256" key="7">
    <source>
        <dbReference type="ARBA" id="ARBA00023125"/>
    </source>
</evidence>
<dbReference type="SUPFAM" id="SSF57667">
    <property type="entry name" value="beta-beta-alpha zinc fingers"/>
    <property type="match status" value="1"/>
</dbReference>